<evidence type="ECO:0000313" key="2">
    <source>
        <dbReference type="EMBL" id="TFY79163.1"/>
    </source>
</evidence>
<evidence type="ECO:0000313" key="3">
    <source>
        <dbReference type="Proteomes" id="UP000298061"/>
    </source>
</evidence>
<keyword evidence="3" id="KW-1185">Reference proteome</keyword>
<feature type="region of interest" description="Disordered" evidence="1">
    <location>
        <begin position="342"/>
        <end position="386"/>
    </location>
</feature>
<dbReference type="Proteomes" id="UP000298061">
    <property type="component" value="Unassembled WGS sequence"/>
</dbReference>
<proteinExistence type="predicted"/>
<feature type="region of interest" description="Disordered" evidence="1">
    <location>
        <begin position="143"/>
        <end position="168"/>
    </location>
</feature>
<feature type="region of interest" description="Disordered" evidence="1">
    <location>
        <begin position="415"/>
        <end position="434"/>
    </location>
</feature>
<evidence type="ECO:0000256" key="1">
    <source>
        <dbReference type="SAM" id="MobiDB-lite"/>
    </source>
</evidence>
<feature type="compositionally biased region" description="Basic and acidic residues" evidence="1">
    <location>
        <begin position="718"/>
        <end position="727"/>
    </location>
</feature>
<feature type="compositionally biased region" description="Polar residues" evidence="1">
    <location>
        <begin position="377"/>
        <end position="386"/>
    </location>
</feature>
<feature type="region of interest" description="Disordered" evidence="1">
    <location>
        <begin position="181"/>
        <end position="235"/>
    </location>
</feature>
<feature type="region of interest" description="Disordered" evidence="1">
    <location>
        <begin position="12"/>
        <end position="59"/>
    </location>
</feature>
<protein>
    <submittedName>
        <fullName evidence="2">Uncharacterized protein</fullName>
    </submittedName>
</protein>
<feature type="compositionally biased region" description="Basic and acidic residues" evidence="1">
    <location>
        <begin position="621"/>
        <end position="630"/>
    </location>
</feature>
<dbReference type="EMBL" id="SFCI01000547">
    <property type="protein sequence ID" value="TFY79163.1"/>
    <property type="molecule type" value="Genomic_DNA"/>
</dbReference>
<sequence length="884" mass="98533">MMLLTFPHFVNTLSPPLPRASPEVAPTRASQRLRSLLGPPPQPQRSRLAQPSDPRPFLPSLDFEEARDSFWSDLDDDASESAPYHQLRDEIRRRISNRDRRAAAALETNFGLRTVMENEREHRRLVSRSRDTRQARSDNLWDFLDSTEVGGPGRVPSPNDRNRMDVDDFDEDWRRFREEIRGPTSSLSHGPPGPSSANRPAHEDDRRSSNAGRDTGGITIVEVGASGDPIRPPIDYSPRLRGADLDLFSDLNLIPANSSGTNNLDFLFSSEEAQPLLPTGDGYGRSSAGTERDNSRSGYGYPTTRPRPPSFTSRYPDTSRSVDGNLDPTLARLSSELLRGNNDDLRTHWGQGPRRPSPPSRSAASELNTRIGDRRVQNLSGSDNEAPTFSSLLPEIEPGSPLLFDRHEPPVIEHRDMPPSWAGPGSTRTPSTASWRQYYNSSLYERTVMNEEGDIRPRYPPRPADQPSNRASSTSLSEVPTTYGSLSRWDRPTSSDDPVSIQPAQRSWDWMNEDIPPPTPRYPWRSEIPRPPSPESNTESSFALRSRLMEMRRASAATARVRLARSAHLANRASSPSSMSALPRGRRGEDVPFSNEAAALFASRPTSPPPSGGLGDLSGGEEPRGRDGHRIVSSMYAPPPSVGMSTAPTWHRPSSGSLHGPQELPVPSSMAFRRRPNAQGPTTDGPHEHSAPPSSSAFGRGMPPRLEELPVPMRRPARATERERSTVDMARDRLPGGAYRNIDLDAYHEGPFRASLERLVEIDRLRARREALLMTNEAPRRSRPPTIPPLQFDNDHEVWPFGNRPALCLRRAVPRLLARMAHMRMLGLLAVAINTDSTRQARTTHRTLLALCIATSHRRPMRRTRALCGTDIPARRRINVRIHL</sequence>
<feature type="region of interest" description="Disordered" evidence="1">
    <location>
        <begin position="449"/>
        <end position="540"/>
    </location>
</feature>
<feature type="compositionally biased region" description="Polar residues" evidence="1">
    <location>
        <begin position="466"/>
        <end position="485"/>
    </location>
</feature>
<organism evidence="2 3">
    <name type="scientific">Hericium alpestre</name>
    <dbReference type="NCBI Taxonomy" id="135208"/>
    <lineage>
        <taxon>Eukaryota</taxon>
        <taxon>Fungi</taxon>
        <taxon>Dikarya</taxon>
        <taxon>Basidiomycota</taxon>
        <taxon>Agaricomycotina</taxon>
        <taxon>Agaricomycetes</taxon>
        <taxon>Russulales</taxon>
        <taxon>Hericiaceae</taxon>
        <taxon>Hericium</taxon>
    </lineage>
</organism>
<reference evidence="2 3" key="1">
    <citation type="submission" date="2019-02" db="EMBL/GenBank/DDBJ databases">
        <title>Genome sequencing of the rare red list fungi Hericium alpestre (H. flagellum).</title>
        <authorList>
            <person name="Buettner E."/>
            <person name="Kellner H."/>
        </authorList>
    </citation>
    <scope>NUCLEOTIDE SEQUENCE [LARGE SCALE GENOMIC DNA]</scope>
    <source>
        <strain evidence="2 3">DSM 108284</strain>
    </source>
</reference>
<dbReference type="AlphaFoldDB" id="A0A4Y9ZYP6"/>
<name>A0A4Y9ZYP6_9AGAM</name>
<feature type="region of interest" description="Disordered" evidence="1">
    <location>
        <begin position="567"/>
        <end position="727"/>
    </location>
</feature>
<feature type="compositionally biased region" description="Polar residues" evidence="1">
    <location>
        <begin position="643"/>
        <end position="657"/>
    </location>
</feature>
<accession>A0A4Y9ZYP6</accession>
<dbReference type="OrthoDB" id="3271301at2759"/>
<gene>
    <name evidence="2" type="ORF">EWM64_g4848</name>
</gene>
<comment type="caution">
    <text evidence="2">The sequence shown here is derived from an EMBL/GenBank/DDBJ whole genome shotgun (WGS) entry which is preliminary data.</text>
</comment>
<feature type="region of interest" description="Disordered" evidence="1">
    <location>
        <begin position="277"/>
        <end position="327"/>
    </location>
</feature>